<dbReference type="InterPro" id="IPR036412">
    <property type="entry name" value="HAD-like_sf"/>
</dbReference>
<evidence type="ECO:0000313" key="1">
    <source>
        <dbReference type="EMBL" id="VDN45857.1"/>
    </source>
</evidence>
<dbReference type="GO" id="GO:0016791">
    <property type="term" value="F:phosphatase activity"/>
    <property type="evidence" value="ECO:0007669"/>
    <property type="project" value="TreeGrafter"/>
</dbReference>
<dbReference type="SFLD" id="SFLDG01135">
    <property type="entry name" value="C1.5.6:_HAD__Beta-PGM__Phospha"/>
    <property type="match status" value="1"/>
</dbReference>
<dbReference type="Proteomes" id="UP000279029">
    <property type="component" value="Chromosome"/>
</dbReference>
<dbReference type="PANTHER" id="PTHR18901">
    <property type="entry name" value="2-DEOXYGLUCOSE-6-PHOSPHATE PHOSPHATASE 2"/>
    <property type="match status" value="1"/>
</dbReference>
<protein>
    <submittedName>
        <fullName evidence="1">HAD family hydrolase</fullName>
    </submittedName>
</protein>
<dbReference type="NCBIfam" id="TIGR01509">
    <property type="entry name" value="HAD-SF-IA-v3"/>
    <property type="match status" value="1"/>
</dbReference>
<dbReference type="NCBIfam" id="TIGR01549">
    <property type="entry name" value="HAD-SF-IA-v1"/>
    <property type="match status" value="1"/>
</dbReference>
<dbReference type="InterPro" id="IPR023198">
    <property type="entry name" value="PGP-like_dom2"/>
</dbReference>
<keyword evidence="1" id="KW-0378">Hydrolase</keyword>
<keyword evidence="2" id="KW-1185">Reference proteome</keyword>
<dbReference type="AlphaFoldDB" id="A0A3P7PMQ7"/>
<dbReference type="CDD" id="cd07505">
    <property type="entry name" value="HAD_BPGM-like"/>
    <property type="match status" value="1"/>
</dbReference>
<dbReference type="RefSeq" id="WP_125135453.1">
    <property type="nucleotide sequence ID" value="NZ_LR130778.1"/>
</dbReference>
<dbReference type="Gene3D" id="3.40.50.1000">
    <property type="entry name" value="HAD superfamily/HAD-like"/>
    <property type="match status" value="1"/>
</dbReference>
<dbReference type="SFLD" id="SFLDG01129">
    <property type="entry name" value="C1.5:_HAD__Beta-PGM__Phosphata"/>
    <property type="match status" value="1"/>
</dbReference>
<accession>A0A3P7PMQ7</accession>
<proteinExistence type="predicted"/>
<dbReference type="EMBL" id="LR130778">
    <property type="protein sequence ID" value="VDN45857.1"/>
    <property type="molecule type" value="Genomic_DNA"/>
</dbReference>
<dbReference type="PANTHER" id="PTHR18901:SF38">
    <property type="entry name" value="PSEUDOURIDINE-5'-PHOSPHATASE"/>
    <property type="match status" value="1"/>
</dbReference>
<reference evidence="1 2" key="1">
    <citation type="submission" date="2018-09" db="EMBL/GenBank/DDBJ databases">
        <authorList>
            <person name="Postec A."/>
        </authorList>
    </citation>
    <scope>NUCLEOTIDE SEQUENCE [LARGE SCALE GENOMIC DNA]</scope>
    <source>
        <strain evidence="1">70B-A</strain>
    </source>
</reference>
<dbReference type="InterPro" id="IPR023214">
    <property type="entry name" value="HAD_sf"/>
</dbReference>
<dbReference type="Gene3D" id="1.10.150.240">
    <property type="entry name" value="Putative phosphatase, domain 2"/>
    <property type="match status" value="1"/>
</dbReference>
<organism evidence="1 2">
    <name type="scientific">Petrocella atlantisensis</name>
    <dbReference type="NCBI Taxonomy" id="2173034"/>
    <lineage>
        <taxon>Bacteria</taxon>
        <taxon>Bacillati</taxon>
        <taxon>Bacillota</taxon>
        <taxon>Clostridia</taxon>
        <taxon>Lachnospirales</taxon>
        <taxon>Vallitaleaceae</taxon>
        <taxon>Petrocella</taxon>
    </lineage>
</organism>
<gene>
    <name evidence="1" type="ORF">PATL70BA_0020</name>
</gene>
<dbReference type="KEGG" id="cbar:PATL70BA_0020"/>
<dbReference type="InterPro" id="IPR041492">
    <property type="entry name" value="HAD_2"/>
</dbReference>
<dbReference type="SFLD" id="SFLDS00003">
    <property type="entry name" value="Haloacid_Dehalogenase"/>
    <property type="match status" value="1"/>
</dbReference>
<sequence>MLKNIKAVIFDMDGTLIDSMWLWKTIDMEYLKRFGLTLPEDLQDEIEGMSFSETAAYFKKRFNLLDSVETIKDEWNKMAWSYYIEKVTMKEDAHQFLSHLKHHGYKTGIGTSNSKELVTLVMNKFKIDHFFHSIRTSCEVAKGKPSPDIYLQVAKDLMVLPEECLVFEDVPMGIMAAKNAGMKVCAIYDDFSKNITDEKIRLADYYVNGYTDVMELIRNEA</sequence>
<dbReference type="SUPFAM" id="SSF56784">
    <property type="entry name" value="HAD-like"/>
    <property type="match status" value="1"/>
</dbReference>
<dbReference type="OrthoDB" id="9797743at2"/>
<dbReference type="Pfam" id="PF13419">
    <property type="entry name" value="HAD_2"/>
    <property type="match status" value="1"/>
</dbReference>
<evidence type="ECO:0000313" key="2">
    <source>
        <dbReference type="Proteomes" id="UP000279029"/>
    </source>
</evidence>
<dbReference type="PRINTS" id="PR00413">
    <property type="entry name" value="HADHALOGNASE"/>
</dbReference>
<dbReference type="InterPro" id="IPR006439">
    <property type="entry name" value="HAD-SF_hydro_IA"/>
</dbReference>
<name>A0A3P7PMQ7_9FIRM</name>